<comment type="caution">
    <text evidence="1">The sequence shown here is derived from an EMBL/GenBank/DDBJ whole genome shotgun (WGS) entry which is preliminary data.</text>
</comment>
<proteinExistence type="predicted"/>
<accession>A0AAV5M0G4</accession>
<protein>
    <submittedName>
        <fullName evidence="1">Uncharacterized protein</fullName>
    </submittedName>
</protein>
<sequence length="106" mass="12077">MNGSSPNFKAKESEPNTSDVLWRCLLYSFDDLQEDIFVRSKWAINGKAPNQLLKHQKSDLEILRGEGRTGTETGFPSSFLLVSFWVYCLTRVLYSSWIGLILEGVE</sequence>
<gene>
    <name evidence="1" type="ORF">SLEP1_g49559</name>
</gene>
<reference evidence="1 2" key="1">
    <citation type="journal article" date="2021" name="Commun. Biol.">
        <title>The genome of Shorea leprosula (Dipterocarpaceae) highlights the ecological relevance of drought in aseasonal tropical rainforests.</title>
        <authorList>
            <person name="Ng K.K.S."/>
            <person name="Kobayashi M.J."/>
            <person name="Fawcett J.A."/>
            <person name="Hatakeyama M."/>
            <person name="Paape T."/>
            <person name="Ng C.H."/>
            <person name="Ang C.C."/>
            <person name="Tnah L.H."/>
            <person name="Lee C.T."/>
            <person name="Nishiyama T."/>
            <person name="Sese J."/>
            <person name="O'Brien M.J."/>
            <person name="Copetti D."/>
            <person name="Mohd Noor M.I."/>
            <person name="Ong R.C."/>
            <person name="Putra M."/>
            <person name="Sireger I.Z."/>
            <person name="Indrioko S."/>
            <person name="Kosugi Y."/>
            <person name="Izuno A."/>
            <person name="Isagi Y."/>
            <person name="Lee S.L."/>
            <person name="Shimizu K.K."/>
        </authorList>
    </citation>
    <scope>NUCLEOTIDE SEQUENCE [LARGE SCALE GENOMIC DNA]</scope>
    <source>
        <strain evidence="1">214</strain>
    </source>
</reference>
<organism evidence="1 2">
    <name type="scientific">Rubroshorea leprosula</name>
    <dbReference type="NCBI Taxonomy" id="152421"/>
    <lineage>
        <taxon>Eukaryota</taxon>
        <taxon>Viridiplantae</taxon>
        <taxon>Streptophyta</taxon>
        <taxon>Embryophyta</taxon>
        <taxon>Tracheophyta</taxon>
        <taxon>Spermatophyta</taxon>
        <taxon>Magnoliopsida</taxon>
        <taxon>eudicotyledons</taxon>
        <taxon>Gunneridae</taxon>
        <taxon>Pentapetalae</taxon>
        <taxon>rosids</taxon>
        <taxon>malvids</taxon>
        <taxon>Malvales</taxon>
        <taxon>Dipterocarpaceae</taxon>
        <taxon>Rubroshorea</taxon>
    </lineage>
</organism>
<evidence type="ECO:0000313" key="1">
    <source>
        <dbReference type="EMBL" id="GKV42117.1"/>
    </source>
</evidence>
<keyword evidence="2" id="KW-1185">Reference proteome</keyword>
<name>A0AAV5M0G4_9ROSI</name>
<dbReference type="EMBL" id="BPVZ01000155">
    <property type="protein sequence ID" value="GKV42117.1"/>
    <property type="molecule type" value="Genomic_DNA"/>
</dbReference>
<dbReference type="Proteomes" id="UP001054252">
    <property type="component" value="Unassembled WGS sequence"/>
</dbReference>
<evidence type="ECO:0000313" key="2">
    <source>
        <dbReference type="Proteomes" id="UP001054252"/>
    </source>
</evidence>
<dbReference type="AlphaFoldDB" id="A0AAV5M0G4"/>